<reference evidence="2" key="1">
    <citation type="submission" date="2017-01" db="EMBL/GenBank/DDBJ databases">
        <authorList>
            <person name="Varghese N."/>
            <person name="Submissions S."/>
        </authorList>
    </citation>
    <scope>NUCLEOTIDE SEQUENCE [LARGE SCALE GENOMIC DNA]</scope>
    <source>
        <strain evidence="2">type strain: HArc-</strain>
    </source>
</reference>
<evidence type="ECO:0000313" key="2">
    <source>
        <dbReference type="Proteomes" id="UP000185936"/>
    </source>
</evidence>
<evidence type="ECO:0000313" key="1">
    <source>
        <dbReference type="EMBL" id="SIR88170.1"/>
    </source>
</evidence>
<proteinExistence type="predicted"/>
<protein>
    <submittedName>
        <fullName evidence="1">Uncharacterized protein</fullName>
    </submittedName>
</protein>
<accession>A0A1N7EJ94</accession>
<dbReference type="OrthoDB" id="116318at2157"/>
<sequence>MVNTIGLAIQSLGESSLGVVGIGLAIGLYHALESPDNHPITLVSDAVGDDVGKQQGGSLE</sequence>
<dbReference type="STRING" id="308853.SAMN05421752_104160"/>
<dbReference type="Proteomes" id="UP000185936">
    <property type="component" value="Unassembled WGS sequence"/>
</dbReference>
<dbReference type="EMBL" id="FTNR01000004">
    <property type="protein sequence ID" value="SIR88170.1"/>
    <property type="molecule type" value="Genomic_DNA"/>
</dbReference>
<organism evidence="1 2">
    <name type="scientific">Natronorubrum thiooxidans</name>
    <dbReference type="NCBI Taxonomy" id="308853"/>
    <lineage>
        <taxon>Archaea</taxon>
        <taxon>Methanobacteriati</taxon>
        <taxon>Methanobacteriota</taxon>
        <taxon>Stenosarchaea group</taxon>
        <taxon>Halobacteria</taxon>
        <taxon>Halobacteriales</taxon>
        <taxon>Natrialbaceae</taxon>
        <taxon>Natronorubrum</taxon>
    </lineage>
</organism>
<gene>
    <name evidence="1" type="ORF">SAMN05421752_104160</name>
</gene>
<name>A0A1N7EJ94_9EURY</name>
<keyword evidence="2" id="KW-1185">Reference proteome</keyword>
<dbReference type="AlphaFoldDB" id="A0A1N7EJ94"/>